<dbReference type="Pfam" id="PF00085">
    <property type="entry name" value="Thioredoxin"/>
    <property type="match status" value="1"/>
</dbReference>
<dbReference type="PANTHER" id="PTHR10438">
    <property type="entry name" value="THIOREDOXIN"/>
    <property type="match status" value="1"/>
</dbReference>
<dbReference type="CDD" id="cd02947">
    <property type="entry name" value="TRX_family"/>
    <property type="match status" value="1"/>
</dbReference>
<dbReference type="PANTHER" id="PTHR10438:SF468">
    <property type="entry name" value="THIOREDOXIN-1-RELATED"/>
    <property type="match status" value="1"/>
</dbReference>
<sequence>MAVTPLTGLAEFTEVTTRDRAAVVCFCATWAALCRSITPVFERLAESPEFADTVGFYRVDIDEQRDIVRETGTRPVPVFMVFRKGIKLDESVAPDPEALRALVENASKSGSS</sequence>
<evidence type="ECO:0000313" key="2">
    <source>
        <dbReference type="EMBL" id="MFC5720947.1"/>
    </source>
</evidence>
<dbReference type="Gene3D" id="3.40.30.10">
    <property type="entry name" value="Glutaredoxin"/>
    <property type="match status" value="1"/>
</dbReference>
<dbReference type="InterPro" id="IPR050620">
    <property type="entry name" value="Thioredoxin_H-type-like"/>
</dbReference>
<evidence type="ECO:0000259" key="1">
    <source>
        <dbReference type="PROSITE" id="PS51352"/>
    </source>
</evidence>
<keyword evidence="3" id="KW-1185">Reference proteome</keyword>
<dbReference type="InterPro" id="IPR036249">
    <property type="entry name" value="Thioredoxin-like_sf"/>
</dbReference>
<organism evidence="2 3">
    <name type="scientific">Streptomyces gamaensis</name>
    <dbReference type="NCBI Taxonomy" id="1763542"/>
    <lineage>
        <taxon>Bacteria</taxon>
        <taxon>Bacillati</taxon>
        <taxon>Actinomycetota</taxon>
        <taxon>Actinomycetes</taxon>
        <taxon>Kitasatosporales</taxon>
        <taxon>Streptomycetaceae</taxon>
        <taxon>Streptomyces</taxon>
    </lineage>
</organism>
<name>A0ABW0YYU4_9ACTN</name>
<dbReference type="SUPFAM" id="SSF52833">
    <property type="entry name" value="Thioredoxin-like"/>
    <property type="match status" value="1"/>
</dbReference>
<dbReference type="RefSeq" id="WP_390316142.1">
    <property type="nucleotide sequence ID" value="NZ_JBHSPB010000006.1"/>
</dbReference>
<gene>
    <name evidence="2" type="ORF">ACFP1Z_12290</name>
</gene>
<reference evidence="3" key="1">
    <citation type="journal article" date="2019" name="Int. J. Syst. Evol. Microbiol.">
        <title>The Global Catalogue of Microorganisms (GCM) 10K type strain sequencing project: providing services to taxonomists for standard genome sequencing and annotation.</title>
        <authorList>
            <consortium name="The Broad Institute Genomics Platform"/>
            <consortium name="The Broad Institute Genome Sequencing Center for Infectious Disease"/>
            <person name="Wu L."/>
            <person name="Ma J."/>
        </authorList>
    </citation>
    <scope>NUCLEOTIDE SEQUENCE [LARGE SCALE GENOMIC DNA]</scope>
    <source>
        <strain evidence="3">CGMCC 4.7304</strain>
    </source>
</reference>
<dbReference type="EMBL" id="JBHSPB010000006">
    <property type="protein sequence ID" value="MFC5720947.1"/>
    <property type="molecule type" value="Genomic_DNA"/>
</dbReference>
<dbReference type="InterPro" id="IPR013766">
    <property type="entry name" value="Thioredoxin_domain"/>
</dbReference>
<comment type="caution">
    <text evidence="2">The sequence shown here is derived from an EMBL/GenBank/DDBJ whole genome shotgun (WGS) entry which is preliminary data.</text>
</comment>
<proteinExistence type="predicted"/>
<evidence type="ECO:0000313" key="3">
    <source>
        <dbReference type="Proteomes" id="UP001596083"/>
    </source>
</evidence>
<dbReference type="PROSITE" id="PS51352">
    <property type="entry name" value="THIOREDOXIN_2"/>
    <property type="match status" value="1"/>
</dbReference>
<protein>
    <submittedName>
        <fullName evidence="2">Thioredoxin family protein</fullName>
    </submittedName>
</protein>
<feature type="domain" description="Thioredoxin" evidence="1">
    <location>
        <begin position="1"/>
        <end position="108"/>
    </location>
</feature>
<dbReference type="Proteomes" id="UP001596083">
    <property type="component" value="Unassembled WGS sequence"/>
</dbReference>
<accession>A0ABW0YYU4</accession>